<dbReference type="EMBL" id="JX220900">
    <property type="protein sequence ID" value="AGE45913.1"/>
    <property type="molecule type" value="Genomic_RNA"/>
</dbReference>
<evidence type="ECO:0000313" key="2">
    <source>
        <dbReference type="EMBL" id="AGE45913.1"/>
    </source>
</evidence>
<accession>L8AAM2</accession>
<proteinExistence type="predicted"/>
<reference evidence="2" key="1">
    <citation type="journal article" date="2013" name="J. Virol. Methods">
        <title>Generic and sequence-variant specific molecular assays for the detection of the highly variable Grapevine leafroll-associated virus 3.</title>
        <authorList>
            <person name="Chooi K.M."/>
            <person name="Cohen D."/>
            <person name="Pearson M.N."/>
        </authorList>
    </citation>
    <scope>NUCLEOTIDE SEQUENCE</scope>
    <source>
        <strain evidence="2">NZ1-B</strain>
    </source>
</reference>
<protein>
    <submittedName>
        <fullName evidence="2">4 kDa protein</fullName>
    </submittedName>
</protein>
<name>L8AAM2_9CLOS</name>
<feature type="transmembrane region" description="Helical" evidence="1">
    <location>
        <begin position="15"/>
        <end position="33"/>
    </location>
</feature>
<organism evidence="2">
    <name type="scientific">Grapevine leafroll-associated virus 3</name>
    <dbReference type="NCBI Taxonomy" id="55951"/>
    <lineage>
        <taxon>Viruses</taxon>
        <taxon>Riboviria</taxon>
        <taxon>Orthornavirae</taxon>
        <taxon>Kitrinoviricota</taxon>
        <taxon>Alsuviricetes</taxon>
        <taxon>Martellivirales</taxon>
        <taxon>Closteroviridae</taxon>
        <taxon>Ampelovirus</taxon>
        <taxon>Ampelovirus trivitis</taxon>
    </lineage>
</organism>
<sequence>MLCCAYVKEHVNGEAVAAIVAVSAILIFLLCICRRR</sequence>
<evidence type="ECO:0000256" key="1">
    <source>
        <dbReference type="SAM" id="Phobius"/>
    </source>
</evidence>
<keyword evidence="1" id="KW-1133">Transmembrane helix</keyword>
<keyword evidence="1" id="KW-0812">Transmembrane</keyword>
<keyword evidence="1" id="KW-0472">Membrane</keyword>